<proteinExistence type="predicted"/>
<keyword evidence="5" id="KW-0720">Serine protease</keyword>
<dbReference type="GO" id="GO:0004252">
    <property type="term" value="F:serine-type endopeptidase activity"/>
    <property type="evidence" value="ECO:0007669"/>
    <property type="project" value="InterPro"/>
</dbReference>
<evidence type="ECO:0000256" key="1">
    <source>
        <dbReference type="ARBA" id="ARBA00001913"/>
    </source>
</evidence>
<dbReference type="InterPro" id="IPR030400">
    <property type="entry name" value="Sedolisin_dom"/>
</dbReference>
<keyword evidence="4" id="KW-0378">Hydrolase</keyword>
<keyword evidence="8" id="KW-0732">Signal</keyword>
<evidence type="ECO:0000259" key="9">
    <source>
        <dbReference type="PROSITE" id="PS51695"/>
    </source>
</evidence>
<evidence type="ECO:0000256" key="7">
    <source>
        <dbReference type="ARBA" id="ARBA00023145"/>
    </source>
</evidence>
<name>A0A1H4QFM3_9BACT</name>
<dbReference type="CDD" id="cd11377">
    <property type="entry name" value="Pro-peptidase_S53"/>
    <property type="match status" value="1"/>
</dbReference>
<dbReference type="InterPro" id="IPR023828">
    <property type="entry name" value="Peptidase_S8_Ser-AS"/>
</dbReference>
<dbReference type="PROSITE" id="PS00138">
    <property type="entry name" value="SUBTILASE_SER"/>
    <property type="match status" value="1"/>
</dbReference>
<evidence type="ECO:0000256" key="8">
    <source>
        <dbReference type="SAM" id="SignalP"/>
    </source>
</evidence>
<dbReference type="Gene3D" id="3.40.50.200">
    <property type="entry name" value="Peptidase S8/S53 domain"/>
    <property type="match status" value="1"/>
</dbReference>
<dbReference type="PROSITE" id="PS51695">
    <property type="entry name" value="SEDOLISIN"/>
    <property type="match status" value="1"/>
</dbReference>
<dbReference type="Pfam" id="PF09286">
    <property type="entry name" value="Pro-kuma_activ"/>
    <property type="match status" value="1"/>
</dbReference>
<dbReference type="RefSeq" id="WP_074654643.1">
    <property type="nucleotide sequence ID" value="NZ_FNSD01000001.1"/>
</dbReference>
<organism evidence="10 11">
    <name type="scientific">Terriglobus roseus</name>
    <dbReference type="NCBI Taxonomy" id="392734"/>
    <lineage>
        <taxon>Bacteria</taxon>
        <taxon>Pseudomonadati</taxon>
        <taxon>Acidobacteriota</taxon>
        <taxon>Terriglobia</taxon>
        <taxon>Terriglobales</taxon>
        <taxon>Acidobacteriaceae</taxon>
        <taxon>Terriglobus</taxon>
    </lineage>
</organism>
<evidence type="ECO:0000313" key="10">
    <source>
        <dbReference type="EMBL" id="SEC18397.1"/>
    </source>
</evidence>
<dbReference type="PANTHER" id="PTHR14218:SF15">
    <property type="entry name" value="TRIPEPTIDYL-PEPTIDASE 1"/>
    <property type="match status" value="1"/>
</dbReference>
<gene>
    <name evidence="10" type="ORF">SAMN05443244_2858</name>
</gene>
<feature type="chain" id="PRO_5010281857" evidence="8">
    <location>
        <begin position="26"/>
        <end position="597"/>
    </location>
</feature>
<evidence type="ECO:0000256" key="2">
    <source>
        <dbReference type="ARBA" id="ARBA00022670"/>
    </source>
</evidence>
<evidence type="ECO:0000313" key="11">
    <source>
        <dbReference type="Proteomes" id="UP000182409"/>
    </source>
</evidence>
<feature type="signal peptide" evidence="8">
    <location>
        <begin position="1"/>
        <end position="25"/>
    </location>
</feature>
<dbReference type="InterPro" id="IPR050819">
    <property type="entry name" value="Tripeptidyl-peptidase_I"/>
</dbReference>
<dbReference type="PANTHER" id="PTHR14218">
    <property type="entry name" value="PROTEASE S8 TRIPEPTIDYL PEPTIDASE I CLN2"/>
    <property type="match status" value="1"/>
</dbReference>
<evidence type="ECO:0000256" key="5">
    <source>
        <dbReference type="ARBA" id="ARBA00022825"/>
    </source>
</evidence>
<protein>
    <submittedName>
        <fullName evidence="10">Subtilase family protein</fullName>
    </submittedName>
</protein>
<keyword evidence="2" id="KW-0645">Protease</keyword>
<dbReference type="SMART" id="SM00944">
    <property type="entry name" value="Pro-kuma_activ"/>
    <property type="match status" value="1"/>
</dbReference>
<sequence>MIRSRIAGSVSALAIAATLTTTLYAADKAVDNGRVSASQNVSFNVYLPLQNRSALDAQIASLHDSSSAQYHHWLTPEQFAAKFAPSAAQIAAVQQQLASHGLTVTAAGPQRLQVSGSASAVESALQTTLHKGTFKDGHTAVMAASKPVTTGALAEQGAVISGLSGFVRMRSFAHKAASVTPSNRYSATGAYWFTDLKQAYNWPSYTTYTGKGTTIGILMTGDYNPSDMTLYFSHEKLATPKFSTVQINGGAPYDPNGSFETHLDLQQSGGMAPNAKIILYNLPDLSDDNIIAGLSKIVNDNKADVVSMSFGGPEIFYTAAYNDGTDYTYLIKQENDLMAQGNAQGITFIASSGDAGALTAFPPACFDGVPNCGSALPSASFPASSPNVVGVGGTNLVTTYTSSTDLNSAYVRESAYADPLTGDIFYGTSSTGQYWGSGGGDSIIFKKPLFQALTNTGNAKFRTVPDVALHMGGCPAGTISCGADDSADILTIDGINYGVIGTSASAPDFAGLTALAVQRFGTRLGNENYYLYALALSQEIGLTKNVFHQGIPGFNGLYYTTPKGYNRVLGNGTVSAKDFLLAPFVPSAGKPQTPSNP</sequence>
<comment type="cofactor">
    <cofactor evidence="1">
        <name>Ca(2+)</name>
        <dbReference type="ChEBI" id="CHEBI:29108"/>
    </cofactor>
</comment>
<dbReference type="InterPro" id="IPR000209">
    <property type="entry name" value="Peptidase_S8/S53_dom"/>
</dbReference>
<dbReference type="Pfam" id="PF00082">
    <property type="entry name" value="Peptidase_S8"/>
    <property type="match status" value="1"/>
</dbReference>
<dbReference type="SUPFAM" id="SSF52743">
    <property type="entry name" value="Subtilisin-like"/>
    <property type="match status" value="1"/>
</dbReference>
<dbReference type="GO" id="GO:0006508">
    <property type="term" value="P:proteolysis"/>
    <property type="evidence" value="ECO:0007669"/>
    <property type="project" value="UniProtKB-KW"/>
</dbReference>
<dbReference type="InterPro" id="IPR015366">
    <property type="entry name" value="S53_propep"/>
</dbReference>
<dbReference type="GO" id="GO:0008240">
    <property type="term" value="F:tripeptidyl-peptidase activity"/>
    <property type="evidence" value="ECO:0007669"/>
    <property type="project" value="TreeGrafter"/>
</dbReference>
<evidence type="ECO:0000256" key="6">
    <source>
        <dbReference type="ARBA" id="ARBA00022837"/>
    </source>
</evidence>
<dbReference type="EMBL" id="FNSD01000001">
    <property type="protein sequence ID" value="SEC18397.1"/>
    <property type="molecule type" value="Genomic_DNA"/>
</dbReference>
<dbReference type="AlphaFoldDB" id="A0A1H4QFM3"/>
<dbReference type="CDD" id="cd04056">
    <property type="entry name" value="Peptidases_S53"/>
    <property type="match status" value="1"/>
</dbReference>
<dbReference type="GO" id="GO:0046872">
    <property type="term" value="F:metal ion binding"/>
    <property type="evidence" value="ECO:0007669"/>
    <property type="project" value="UniProtKB-KW"/>
</dbReference>
<keyword evidence="6" id="KW-0106">Calcium</keyword>
<evidence type="ECO:0000256" key="4">
    <source>
        <dbReference type="ARBA" id="ARBA00022801"/>
    </source>
</evidence>
<evidence type="ECO:0000256" key="3">
    <source>
        <dbReference type="ARBA" id="ARBA00022723"/>
    </source>
</evidence>
<feature type="domain" description="Peptidase S53" evidence="9">
    <location>
        <begin position="190"/>
        <end position="586"/>
    </location>
</feature>
<keyword evidence="3" id="KW-0479">Metal-binding</keyword>
<reference evidence="10 11" key="1">
    <citation type="submission" date="2016-10" db="EMBL/GenBank/DDBJ databases">
        <authorList>
            <person name="de Groot N.N."/>
        </authorList>
    </citation>
    <scope>NUCLEOTIDE SEQUENCE [LARGE SCALE GENOMIC DNA]</scope>
    <source>
        <strain evidence="10 11">AB35.6</strain>
    </source>
</reference>
<dbReference type="InterPro" id="IPR036852">
    <property type="entry name" value="Peptidase_S8/S53_dom_sf"/>
</dbReference>
<keyword evidence="7" id="KW-0865">Zymogen</keyword>
<dbReference type="SUPFAM" id="SSF54897">
    <property type="entry name" value="Protease propeptides/inhibitors"/>
    <property type="match status" value="1"/>
</dbReference>
<dbReference type="Proteomes" id="UP000182409">
    <property type="component" value="Unassembled WGS sequence"/>
</dbReference>
<dbReference type="OrthoDB" id="9002785at2"/>
<accession>A0A1H4QFM3</accession>